<feature type="signal peptide" evidence="2">
    <location>
        <begin position="1"/>
        <end position="21"/>
    </location>
</feature>
<name>A0AAN9N7W2_PHACN</name>
<evidence type="ECO:0000313" key="4">
    <source>
        <dbReference type="Proteomes" id="UP001374584"/>
    </source>
</evidence>
<dbReference type="EMBL" id="JAYMYR010000005">
    <property type="protein sequence ID" value="KAK7364898.1"/>
    <property type="molecule type" value="Genomic_DNA"/>
</dbReference>
<evidence type="ECO:0000256" key="2">
    <source>
        <dbReference type="SAM" id="SignalP"/>
    </source>
</evidence>
<dbReference type="AlphaFoldDB" id="A0AAN9N7W2"/>
<keyword evidence="2" id="KW-0732">Signal</keyword>
<dbReference type="Proteomes" id="UP001374584">
    <property type="component" value="Unassembled WGS sequence"/>
</dbReference>
<evidence type="ECO:0008006" key="5">
    <source>
        <dbReference type="Google" id="ProtNLM"/>
    </source>
</evidence>
<dbReference type="PANTHER" id="PTHR33474:SF18">
    <property type="entry name" value="PROTEIN, PUTATIVE-RELATED"/>
    <property type="match status" value="1"/>
</dbReference>
<feature type="chain" id="PRO_5042866191" description="Rhodanese domain-containing protein" evidence="2">
    <location>
        <begin position="22"/>
        <end position="96"/>
    </location>
</feature>
<organism evidence="3 4">
    <name type="scientific">Phaseolus coccineus</name>
    <name type="common">Scarlet runner bean</name>
    <name type="synonym">Phaseolus multiflorus</name>
    <dbReference type="NCBI Taxonomy" id="3886"/>
    <lineage>
        <taxon>Eukaryota</taxon>
        <taxon>Viridiplantae</taxon>
        <taxon>Streptophyta</taxon>
        <taxon>Embryophyta</taxon>
        <taxon>Tracheophyta</taxon>
        <taxon>Spermatophyta</taxon>
        <taxon>Magnoliopsida</taxon>
        <taxon>eudicotyledons</taxon>
        <taxon>Gunneridae</taxon>
        <taxon>Pentapetalae</taxon>
        <taxon>rosids</taxon>
        <taxon>fabids</taxon>
        <taxon>Fabales</taxon>
        <taxon>Fabaceae</taxon>
        <taxon>Papilionoideae</taxon>
        <taxon>50 kb inversion clade</taxon>
        <taxon>NPAAA clade</taxon>
        <taxon>indigoferoid/millettioid clade</taxon>
        <taxon>Phaseoleae</taxon>
        <taxon>Phaseolus</taxon>
    </lineage>
</organism>
<keyword evidence="4" id="KW-1185">Reference proteome</keyword>
<evidence type="ECO:0000256" key="1">
    <source>
        <dbReference type="SAM" id="MobiDB-lite"/>
    </source>
</evidence>
<evidence type="ECO:0000313" key="3">
    <source>
        <dbReference type="EMBL" id="KAK7364898.1"/>
    </source>
</evidence>
<proteinExistence type="predicted"/>
<feature type="region of interest" description="Disordered" evidence="1">
    <location>
        <begin position="73"/>
        <end position="96"/>
    </location>
</feature>
<sequence>MAKKALKLLVSLLFLSYVVYAAAVPATRISMTKKVDALFLEDQTKENVVVDIRNQKELFDTKEELEEGRMIMDITDYPPTGPNHSHTPKSPGKPGN</sequence>
<gene>
    <name evidence="3" type="ORF">VNO80_13644</name>
</gene>
<accession>A0AAN9N7W2</accession>
<dbReference type="PANTHER" id="PTHR33474">
    <property type="entry name" value="TRANSMEMBRANE PROTEIN"/>
    <property type="match status" value="1"/>
</dbReference>
<reference evidence="3 4" key="1">
    <citation type="submission" date="2024-01" db="EMBL/GenBank/DDBJ databases">
        <title>The genomes of 5 underutilized Papilionoideae crops provide insights into root nodulation and disease resistanc.</title>
        <authorList>
            <person name="Jiang F."/>
        </authorList>
    </citation>
    <scope>NUCLEOTIDE SEQUENCE [LARGE SCALE GENOMIC DNA]</scope>
    <source>
        <strain evidence="3">JINMINGXINNONG_FW02</strain>
        <tissue evidence="3">Leaves</tissue>
    </source>
</reference>
<comment type="caution">
    <text evidence="3">The sequence shown here is derived from an EMBL/GenBank/DDBJ whole genome shotgun (WGS) entry which is preliminary data.</text>
</comment>
<protein>
    <recommendedName>
        <fullName evidence="5">Rhodanese domain-containing protein</fullName>
    </recommendedName>
</protein>